<evidence type="ECO:0000313" key="12">
    <source>
        <dbReference type="Proteomes" id="UP000196074"/>
    </source>
</evidence>
<dbReference type="UniPathway" id="UPA00115">
    <property type="reaction ID" value="UER00408"/>
</dbReference>
<dbReference type="HAMAP" id="MF_00966">
    <property type="entry name" value="G6PD"/>
    <property type="match status" value="1"/>
</dbReference>
<evidence type="ECO:0000256" key="4">
    <source>
        <dbReference type="ARBA" id="ARBA00022857"/>
    </source>
</evidence>
<feature type="active site" description="Proton acceptor" evidence="7">
    <location>
        <position position="240"/>
    </location>
</feature>
<reference evidence="10 13" key="3">
    <citation type="submission" date="2020-04" db="EMBL/GenBank/DDBJ databases">
        <authorList>
            <person name="Hitch T.C.A."/>
            <person name="Wylensek D."/>
            <person name="Clavel T."/>
        </authorList>
    </citation>
    <scope>NUCLEOTIDE SEQUENCE [LARGE SCALE GENOMIC DNA]</scope>
    <source>
        <strain evidence="10 13">WCA-380-WT-3C</strain>
    </source>
</reference>
<feature type="binding site" evidence="7">
    <location>
        <position position="216"/>
    </location>
    <ligand>
        <name>substrate</name>
    </ligand>
</feature>
<dbReference type="InterPro" id="IPR036291">
    <property type="entry name" value="NAD(P)-bd_dom_sf"/>
</dbReference>
<evidence type="ECO:0000259" key="9">
    <source>
        <dbReference type="Pfam" id="PF02781"/>
    </source>
</evidence>
<keyword evidence="5 7" id="KW-0560">Oxidoreductase</keyword>
<dbReference type="PROSITE" id="PS00069">
    <property type="entry name" value="G6P_DEHYDROGENASE"/>
    <property type="match status" value="1"/>
</dbReference>
<dbReference type="GO" id="GO:0004345">
    <property type="term" value="F:glucose-6-phosphate dehydrogenase activity"/>
    <property type="evidence" value="ECO:0007669"/>
    <property type="project" value="UniProtKB-UniRule"/>
</dbReference>
<dbReference type="EC" id="1.1.1.49" evidence="7"/>
<organism evidence="11 12">
    <name type="scientific">Enterococcus cecorum</name>
    <dbReference type="NCBI Taxonomy" id="44008"/>
    <lineage>
        <taxon>Bacteria</taxon>
        <taxon>Bacillati</taxon>
        <taxon>Bacillota</taxon>
        <taxon>Bacilli</taxon>
        <taxon>Lactobacillales</taxon>
        <taxon>Enterococcaceae</taxon>
        <taxon>Enterococcus</taxon>
    </lineage>
</organism>
<evidence type="ECO:0000256" key="7">
    <source>
        <dbReference type="HAMAP-Rule" id="MF_00966"/>
    </source>
</evidence>
<dbReference type="GO" id="GO:0009051">
    <property type="term" value="P:pentose-phosphate shunt, oxidative branch"/>
    <property type="evidence" value="ECO:0007669"/>
    <property type="project" value="TreeGrafter"/>
</dbReference>
<feature type="binding site" evidence="7">
    <location>
        <position position="235"/>
    </location>
    <ligand>
        <name>substrate</name>
    </ligand>
</feature>
<dbReference type="PANTHER" id="PTHR23429:SF0">
    <property type="entry name" value="GLUCOSE-6-PHOSPHATE 1-DEHYDROGENASE"/>
    <property type="match status" value="1"/>
</dbReference>
<evidence type="ECO:0000256" key="1">
    <source>
        <dbReference type="ARBA" id="ARBA00004937"/>
    </source>
</evidence>
<evidence type="ECO:0000313" key="10">
    <source>
        <dbReference type="EMBL" id="NME49450.1"/>
    </source>
</evidence>
<dbReference type="NCBIfam" id="TIGR00871">
    <property type="entry name" value="zwf"/>
    <property type="match status" value="1"/>
</dbReference>
<dbReference type="Proteomes" id="UP000196074">
    <property type="component" value="Unassembled WGS sequence"/>
</dbReference>
<dbReference type="EMBL" id="JABAFV010000005">
    <property type="protein sequence ID" value="NME49450.1"/>
    <property type="molecule type" value="Genomic_DNA"/>
</dbReference>
<dbReference type="Pfam" id="PF02781">
    <property type="entry name" value="G6PD_C"/>
    <property type="match status" value="1"/>
</dbReference>
<sequence length="508" mass="58276">MKEKKVLITIFGGTGDLAQRKLYPSLFRLYQKGQLKESFAVIGTARRPWSNETYREVVMSSVSNLTASEQQAAAFASHFYYQSHDVNDTNHYDTLKKLANQLDEEYGLAGNRLFYLAMSPSLFGTIVHHLQSQGLLESDGYHRVIIEKPFGTDYQTAEKLNNEINEVFDESEIYRIDHYLGKEMIQSISAVRFANSLFEAVWNNRYIDNVQISLAENLGVEERAGYYDQSGALKDMVQNHIFQVLALLAMDPPAAFNEEEIRNEKIKALRAIRMYDAEEVAKNFVRAQYVQGKISGRTYKGYKEEDQVNPESRTETFVAGRLFIDNFRWSGVPFYIRTGKRMTEKGTRINIVFKSVPINLFNHSFDEEEQNAQKPEPNVLTIYIQPTEGFSLSLNGKEVGPNFNLLPVKLNYRNSAEIIANTPEAYEKLILDCLSGDGTNFTHWHEVSQSWKIVDQIRQAWDADTTSPIPTYAAGTMGPDEAFHLLQEDGFNWVWQPDHWYREHGELS</sequence>
<comment type="function">
    <text evidence="7">Catalyzes the oxidation of glucose 6-phosphate to 6-phosphogluconolactone.</text>
</comment>
<evidence type="ECO:0000256" key="3">
    <source>
        <dbReference type="ARBA" id="ARBA00022526"/>
    </source>
</evidence>
<protein>
    <recommendedName>
        <fullName evidence="7">Glucose-6-phosphate 1-dehydrogenase</fullName>
        <shortName evidence="7">G6PD</shortName>
        <ecNumber evidence="7">1.1.1.49</ecNumber>
    </recommendedName>
</protein>
<feature type="binding site" evidence="7">
    <location>
        <position position="182"/>
    </location>
    <ligand>
        <name>substrate</name>
    </ligand>
</feature>
<feature type="domain" description="Glucose-6-phosphate dehydrogenase NAD-binding" evidence="8">
    <location>
        <begin position="10"/>
        <end position="186"/>
    </location>
</feature>
<feature type="binding site" evidence="7">
    <location>
        <begin position="85"/>
        <end position="86"/>
    </location>
    <ligand>
        <name>NADP(+)</name>
        <dbReference type="ChEBI" id="CHEBI:58349"/>
    </ligand>
</feature>
<accession>A0A1Y4QY34</accession>
<evidence type="ECO:0000313" key="13">
    <source>
        <dbReference type="Proteomes" id="UP000588071"/>
    </source>
</evidence>
<dbReference type="InterPro" id="IPR001282">
    <property type="entry name" value="G6P_DH"/>
</dbReference>
<dbReference type="SUPFAM" id="SSF55347">
    <property type="entry name" value="Glyceraldehyde-3-phosphate dehydrogenase-like, C-terminal domain"/>
    <property type="match status" value="1"/>
</dbReference>
<dbReference type="SUPFAM" id="SSF51735">
    <property type="entry name" value="NAD(P)-binding Rossmann-fold domains"/>
    <property type="match status" value="1"/>
</dbReference>
<comment type="pathway">
    <text evidence="1 7">Carbohydrate degradation; pentose phosphate pathway; D-ribulose 5-phosphate from D-glucose 6-phosphate (oxidative stage): step 1/3.</text>
</comment>
<evidence type="ECO:0000256" key="5">
    <source>
        <dbReference type="ARBA" id="ARBA00023002"/>
    </source>
</evidence>
<dbReference type="PANTHER" id="PTHR23429">
    <property type="entry name" value="GLUCOSE-6-PHOSPHATE 1-DEHYDROGENASE G6PD"/>
    <property type="match status" value="1"/>
</dbReference>
<name>A0A1Y4QY34_9ENTE</name>
<evidence type="ECO:0000256" key="6">
    <source>
        <dbReference type="ARBA" id="ARBA00023277"/>
    </source>
</evidence>
<feature type="binding site" evidence="7">
    <location>
        <position position="345"/>
    </location>
    <ligand>
        <name>substrate</name>
    </ligand>
</feature>
<dbReference type="GO" id="GO:0050661">
    <property type="term" value="F:NADP binding"/>
    <property type="evidence" value="ECO:0007669"/>
    <property type="project" value="UniProtKB-UniRule"/>
</dbReference>
<comment type="catalytic activity">
    <reaction evidence="7">
        <text>D-glucose 6-phosphate + NADP(+) = 6-phospho-D-glucono-1,5-lactone + NADPH + H(+)</text>
        <dbReference type="Rhea" id="RHEA:15841"/>
        <dbReference type="ChEBI" id="CHEBI:15378"/>
        <dbReference type="ChEBI" id="CHEBI:57783"/>
        <dbReference type="ChEBI" id="CHEBI:57955"/>
        <dbReference type="ChEBI" id="CHEBI:58349"/>
        <dbReference type="ChEBI" id="CHEBI:61548"/>
        <dbReference type="EC" id="1.1.1.49"/>
    </reaction>
</comment>
<dbReference type="PRINTS" id="PR00079">
    <property type="entry name" value="G6PDHDRGNASE"/>
</dbReference>
<dbReference type="Gene3D" id="3.30.360.10">
    <property type="entry name" value="Dihydrodipicolinate Reductase, domain 2"/>
    <property type="match status" value="1"/>
</dbReference>
<dbReference type="AlphaFoldDB" id="A0A1Y4QY34"/>
<dbReference type="InterPro" id="IPR019796">
    <property type="entry name" value="G6P_DH_AS"/>
</dbReference>
<dbReference type="InterPro" id="IPR022675">
    <property type="entry name" value="G6P_DH_C"/>
</dbReference>
<keyword evidence="6 7" id="KW-0119">Carbohydrate metabolism</keyword>
<dbReference type="GO" id="GO:0005829">
    <property type="term" value="C:cytosol"/>
    <property type="evidence" value="ECO:0007669"/>
    <property type="project" value="TreeGrafter"/>
</dbReference>
<feature type="domain" description="Glucose-6-phosphate dehydrogenase C-terminal" evidence="9">
    <location>
        <begin position="190"/>
        <end position="493"/>
    </location>
</feature>
<keyword evidence="4 7" id="KW-0521">NADP</keyword>
<comment type="caution">
    <text evidence="7">Lacks conserved residue(s) required for the propagation of feature annotation.</text>
</comment>
<feature type="binding site" evidence="7">
    <location>
        <position position="340"/>
    </location>
    <ligand>
        <name>substrate</name>
    </ligand>
</feature>
<dbReference type="Proteomes" id="UP000588071">
    <property type="component" value="Unassembled WGS sequence"/>
</dbReference>
<dbReference type="Pfam" id="PF00479">
    <property type="entry name" value="G6PD_N"/>
    <property type="match status" value="1"/>
</dbReference>
<dbReference type="Gene3D" id="3.40.50.720">
    <property type="entry name" value="NAD(P)-binding Rossmann-like Domain"/>
    <property type="match status" value="1"/>
</dbReference>
<comment type="caution">
    <text evidence="11">The sequence shown here is derived from an EMBL/GenBank/DDBJ whole genome shotgun (WGS) entry which is preliminary data.</text>
</comment>
<evidence type="ECO:0000256" key="2">
    <source>
        <dbReference type="ARBA" id="ARBA00009975"/>
    </source>
</evidence>
<reference evidence="12" key="1">
    <citation type="submission" date="2017-04" db="EMBL/GenBank/DDBJ databases">
        <title>Function of individual gut microbiota members based on whole genome sequencing of pure cultures obtained from chicken caecum.</title>
        <authorList>
            <person name="Medvecky M."/>
            <person name="Cejkova D."/>
            <person name="Polansky O."/>
            <person name="Karasova D."/>
            <person name="Kubasova T."/>
            <person name="Cizek A."/>
            <person name="Rychlik I."/>
        </authorList>
    </citation>
    <scope>NUCLEOTIDE SEQUENCE [LARGE SCALE GENOMIC DNA]</scope>
    <source>
        <strain evidence="12">An144</strain>
    </source>
</reference>
<feature type="binding site" evidence="7">
    <location>
        <position position="178"/>
    </location>
    <ligand>
        <name>substrate</name>
    </ligand>
</feature>
<dbReference type="InterPro" id="IPR022674">
    <property type="entry name" value="G6P_DH_NAD-bd"/>
</dbReference>
<comment type="similarity">
    <text evidence="2 7">Belongs to the glucose-6-phosphate dehydrogenase family.</text>
</comment>
<feature type="binding site" evidence="7">
    <location>
        <position position="46"/>
    </location>
    <ligand>
        <name>NADP(+)</name>
        <dbReference type="ChEBI" id="CHEBI:58349"/>
    </ligand>
</feature>
<dbReference type="GeneID" id="60871153"/>
<evidence type="ECO:0000259" key="8">
    <source>
        <dbReference type="Pfam" id="PF00479"/>
    </source>
</evidence>
<evidence type="ECO:0000313" key="11">
    <source>
        <dbReference type="EMBL" id="OUQ09801.1"/>
    </source>
</evidence>
<dbReference type="RefSeq" id="WP_016251678.1">
    <property type="nucleotide sequence ID" value="NZ_AP035890.1"/>
</dbReference>
<feature type="binding site" evidence="7">
    <location>
        <position position="148"/>
    </location>
    <ligand>
        <name>NADP(+)</name>
        <dbReference type="ChEBI" id="CHEBI:58349"/>
    </ligand>
</feature>
<gene>
    <name evidence="7" type="primary">zwf</name>
    <name evidence="11" type="ORF">B5E88_08535</name>
    <name evidence="10" type="ORF">HF857_04150</name>
</gene>
<keyword evidence="3 7" id="KW-0313">Glucose metabolism</keyword>
<reference evidence="11" key="2">
    <citation type="journal article" date="2018" name="BMC Genomics">
        <title>Whole genome sequencing and function prediction of 133 gut anaerobes isolated from chicken caecum in pure cultures.</title>
        <authorList>
            <person name="Medvecky M."/>
            <person name="Cejkova D."/>
            <person name="Polansky O."/>
            <person name="Karasova D."/>
            <person name="Kubasova T."/>
            <person name="Cizek A."/>
            <person name="Rychlik I."/>
        </authorList>
    </citation>
    <scope>NUCLEOTIDE SEQUENCE</scope>
    <source>
        <strain evidence="11">An144</strain>
    </source>
</reference>
<dbReference type="EMBL" id="NFLC01000016">
    <property type="protein sequence ID" value="OUQ09801.1"/>
    <property type="molecule type" value="Genomic_DNA"/>
</dbReference>
<proteinExistence type="inferred from homology"/>
<dbReference type="PIRSF" id="PIRSF000110">
    <property type="entry name" value="G6PD"/>
    <property type="match status" value="1"/>
</dbReference>
<dbReference type="GO" id="GO:0006006">
    <property type="term" value="P:glucose metabolic process"/>
    <property type="evidence" value="ECO:0007669"/>
    <property type="project" value="UniProtKB-KW"/>
</dbReference>